<keyword evidence="2" id="KW-0472">Membrane</keyword>
<sequence>MALSTLNHPNAFCSFSGKNLPGVEGEFFTQSILRASGYECPRRQSAWETCYPCTQGQYKIDGSYFDKCTDCPPGTDLKQFAGFRACPCLTGYFRLNRFGVCKPCSYGYYCSNESVNLMPGFYWTWQQPNHTQEYQTFASKLQEESKQHDRDWDSFNGSLPMAYRCPFTGSCKGDFNATCSRGYEGVLCAACSRGYYRMFSSCNKCPTTPLVITQFVGVFLVLALVAVVVILNRKKSRDDKRSQTDQLFGSLKIVIGFYQILSETLNAYSYIQWPKELLTIMKYADVLQLNIFTIAPIECISDKLKVDPYSSLLGYVMMDCAVIFTAFFYYNVRKMVLTRRCHHDAKDTLFDCKANCYQAVFLFLFITYPAACTKIFQTLPAGCQEVCDNTGACKSYFRSDYAVECFSEQHNKFLYFVYASLIIPLLFPMICAFLLWQHCSEKHYIGTFAGLKKKINKMRGKSRRIAITSLKVTPGEDSSVAMTSLREKTREDRSIDITSLKETPREDRAIDIKSQKETPREDRAIDIKSQKKTPGEDRSIDITSLKETPREDRAIDNKSQKETLGDGRAIDIPA</sequence>
<evidence type="ECO:0000313" key="5">
    <source>
        <dbReference type="Proteomes" id="UP000001593"/>
    </source>
</evidence>
<dbReference type="EMBL" id="DS471359">
    <property type="protein sequence ID" value="EDO28617.1"/>
    <property type="molecule type" value="Genomic_DNA"/>
</dbReference>
<dbReference type="HOGENOM" id="CLU_475147_0_0_1"/>
<feature type="transmembrane region" description="Helical" evidence="2">
    <location>
        <begin position="251"/>
        <end position="271"/>
    </location>
</feature>
<keyword evidence="2" id="KW-1133">Transmembrane helix</keyword>
<dbReference type="Proteomes" id="UP000001593">
    <property type="component" value="Unassembled WGS sequence"/>
</dbReference>
<dbReference type="InterPro" id="IPR056047">
    <property type="entry name" value="CRMPA-like_DUF7630"/>
</dbReference>
<reference evidence="4 5" key="1">
    <citation type="journal article" date="2007" name="Science">
        <title>Sea anemone genome reveals ancestral eumetazoan gene repertoire and genomic organization.</title>
        <authorList>
            <person name="Putnam N.H."/>
            <person name="Srivastava M."/>
            <person name="Hellsten U."/>
            <person name="Dirks B."/>
            <person name="Chapman J."/>
            <person name="Salamov A."/>
            <person name="Terry A."/>
            <person name="Shapiro H."/>
            <person name="Lindquist E."/>
            <person name="Kapitonov V.V."/>
            <person name="Jurka J."/>
            <person name="Genikhovich G."/>
            <person name="Grigoriev I.V."/>
            <person name="Lucas S.M."/>
            <person name="Steele R.E."/>
            <person name="Finnerty J.R."/>
            <person name="Technau U."/>
            <person name="Martindale M.Q."/>
            <person name="Rokhsar D.S."/>
        </authorList>
    </citation>
    <scope>NUCLEOTIDE SEQUENCE [LARGE SCALE GENOMIC DNA]</scope>
    <source>
        <strain evidence="5">CH2 X CH6</strain>
    </source>
</reference>
<feature type="compositionally biased region" description="Basic and acidic residues" evidence="1">
    <location>
        <begin position="547"/>
        <end position="574"/>
    </location>
</feature>
<keyword evidence="2" id="KW-0812">Transmembrane</keyword>
<gene>
    <name evidence="4" type="ORF">NEMVEDRAFT_v1g222789</name>
</gene>
<evidence type="ECO:0000256" key="1">
    <source>
        <dbReference type="SAM" id="MobiDB-lite"/>
    </source>
</evidence>
<feature type="transmembrane region" description="Helical" evidence="2">
    <location>
        <begin position="210"/>
        <end position="231"/>
    </location>
</feature>
<dbReference type="AlphaFoldDB" id="A7T5Z5"/>
<name>A7T5Z5_NEMVE</name>
<dbReference type="PhylomeDB" id="A7T5Z5"/>
<keyword evidence="5" id="KW-1185">Reference proteome</keyword>
<evidence type="ECO:0000313" key="4">
    <source>
        <dbReference type="EMBL" id="EDO28617.1"/>
    </source>
</evidence>
<feature type="region of interest" description="Disordered" evidence="1">
    <location>
        <begin position="506"/>
        <end position="574"/>
    </location>
</feature>
<feature type="transmembrane region" description="Helical" evidence="2">
    <location>
        <begin position="312"/>
        <end position="330"/>
    </location>
</feature>
<feature type="transmembrane region" description="Helical" evidence="2">
    <location>
        <begin position="413"/>
        <end position="436"/>
    </location>
</feature>
<dbReference type="Gene3D" id="2.10.50.10">
    <property type="entry name" value="Tumor Necrosis Factor Receptor, subunit A, domain 2"/>
    <property type="match status" value="1"/>
</dbReference>
<feature type="compositionally biased region" description="Basic and acidic residues" evidence="1">
    <location>
        <begin position="506"/>
        <end position="540"/>
    </location>
</feature>
<protein>
    <recommendedName>
        <fullName evidence="3">DUF7630 domain-containing protein</fullName>
    </recommendedName>
</protein>
<proteinExistence type="predicted"/>
<dbReference type="PANTHER" id="PTHR11319">
    <property type="entry name" value="G PROTEIN-COUPLED RECEPTOR-RELATED"/>
    <property type="match status" value="1"/>
</dbReference>
<evidence type="ECO:0000256" key="2">
    <source>
        <dbReference type="SAM" id="Phobius"/>
    </source>
</evidence>
<feature type="domain" description="DUF7630" evidence="3">
    <location>
        <begin position="164"/>
        <end position="205"/>
    </location>
</feature>
<evidence type="ECO:0000259" key="3">
    <source>
        <dbReference type="Pfam" id="PF24633"/>
    </source>
</evidence>
<dbReference type="STRING" id="45351.A7T5Z5"/>
<organism evidence="4 5">
    <name type="scientific">Nematostella vectensis</name>
    <name type="common">Starlet sea anemone</name>
    <dbReference type="NCBI Taxonomy" id="45351"/>
    <lineage>
        <taxon>Eukaryota</taxon>
        <taxon>Metazoa</taxon>
        <taxon>Cnidaria</taxon>
        <taxon>Anthozoa</taxon>
        <taxon>Hexacorallia</taxon>
        <taxon>Actiniaria</taxon>
        <taxon>Edwardsiidae</taxon>
        <taxon>Nematostella</taxon>
    </lineage>
</organism>
<dbReference type="PANTHER" id="PTHR11319:SF35">
    <property type="entry name" value="OUTER MEMBRANE PROTEIN PMPC-RELATED"/>
    <property type="match status" value="1"/>
</dbReference>
<dbReference type="Pfam" id="PF24633">
    <property type="entry name" value="DUF7630"/>
    <property type="match status" value="1"/>
</dbReference>
<dbReference type="InParanoid" id="A7T5Z5"/>
<accession>A7T5Z5</accession>